<evidence type="ECO:0000313" key="2">
    <source>
        <dbReference type="Proteomes" id="UP001237642"/>
    </source>
</evidence>
<comment type="caution">
    <text evidence="1">The sequence shown here is derived from an EMBL/GenBank/DDBJ whole genome shotgun (WGS) entry which is preliminary data.</text>
</comment>
<dbReference type="PANTHER" id="PTHR46740:SF2">
    <property type="entry name" value="PROTEIN DYAD"/>
    <property type="match status" value="1"/>
</dbReference>
<evidence type="ECO:0000313" key="1">
    <source>
        <dbReference type="EMBL" id="KAK1366865.1"/>
    </source>
</evidence>
<dbReference type="AlphaFoldDB" id="A0AAD8HIU9"/>
<reference evidence="1" key="2">
    <citation type="submission" date="2023-05" db="EMBL/GenBank/DDBJ databases">
        <authorList>
            <person name="Schelkunov M.I."/>
        </authorList>
    </citation>
    <scope>NUCLEOTIDE SEQUENCE</scope>
    <source>
        <strain evidence="1">Hsosn_3</strain>
        <tissue evidence="1">Leaf</tissue>
    </source>
</reference>
<accession>A0AAD8HIU9</accession>
<dbReference type="PANTHER" id="PTHR46740">
    <property type="entry name" value="PROTEIN DYAD"/>
    <property type="match status" value="1"/>
</dbReference>
<organism evidence="1 2">
    <name type="scientific">Heracleum sosnowskyi</name>
    <dbReference type="NCBI Taxonomy" id="360622"/>
    <lineage>
        <taxon>Eukaryota</taxon>
        <taxon>Viridiplantae</taxon>
        <taxon>Streptophyta</taxon>
        <taxon>Embryophyta</taxon>
        <taxon>Tracheophyta</taxon>
        <taxon>Spermatophyta</taxon>
        <taxon>Magnoliopsida</taxon>
        <taxon>eudicotyledons</taxon>
        <taxon>Gunneridae</taxon>
        <taxon>Pentapetalae</taxon>
        <taxon>asterids</taxon>
        <taxon>campanulids</taxon>
        <taxon>Apiales</taxon>
        <taxon>Apiaceae</taxon>
        <taxon>Apioideae</taxon>
        <taxon>apioid superclade</taxon>
        <taxon>Tordylieae</taxon>
        <taxon>Tordyliinae</taxon>
        <taxon>Heracleum</taxon>
    </lineage>
</organism>
<sequence>MEYDLVKIWEMEYDRYRTPPPGWTLGDCPQDPLCAKGFSLLKTENAKIKRDLEDMVSNFKPQGTFLWLNMGANNGFSTVVVLVEDLSLVHTPTSVSSASAPPQLPYHHHHHSSTSPFRPVPGWHSVYSSTNIIAFPRGKNNSTLSNLSDIHAGDGGFATTATKQHIKDGVNLDNSLKIDILKGNERFSIPVTDQKDHANCGPICFSDMIGLDYALKRGTYIPEIGAHELIEWLEHQEPDYRINKILQKQIICRDDGHSSPFFPGLIYVIMLKRTEYM</sequence>
<dbReference type="EMBL" id="JAUIZM010000009">
    <property type="protein sequence ID" value="KAK1366865.1"/>
    <property type="molecule type" value="Genomic_DNA"/>
</dbReference>
<dbReference type="GO" id="GO:0051177">
    <property type="term" value="P:meiotic sister chromatid cohesion"/>
    <property type="evidence" value="ECO:0007669"/>
    <property type="project" value="InterPro"/>
</dbReference>
<gene>
    <name evidence="1" type="ORF">POM88_042426</name>
</gene>
<dbReference type="Proteomes" id="UP001237642">
    <property type="component" value="Unassembled WGS sequence"/>
</dbReference>
<keyword evidence="2" id="KW-1185">Reference proteome</keyword>
<name>A0AAD8HIU9_9APIA</name>
<protein>
    <submittedName>
        <fullName evidence="1">Uncharacterized protein</fullName>
    </submittedName>
</protein>
<proteinExistence type="predicted"/>
<dbReference type="InterPro" id="IPR044221">
    <property type="entry name" value="DYAD/AMEIOTIC1"/>
</dbReference>
<reference evidence="1" key="1">
    <citation type="submission" date="2023-02" db="EMBL/GenBank/DDBJ databases">
        <title>Genome of toxic invasive species Heracleum sosnowskyi carries increased number of genes despite the absence of recent whole-genome duplications.</title>
        <authorList>
            <person name="Schelkunov M."/>
            <person name="Shtratnikova V."/>
            <person name="Makarenko M."/>
            <person name="Klepikova A."/>
            <person name="Omelchenko D."/>
            <person name="Novikova G."/>
            <person name="Obukhova E."/>
            <person name="Bogdanov V."/>
            <person name="Penin A."/>
            <person name="Logacheva M."/>
        </authorList>
    </citation>
    <scope>NUCLEOTIDE SEQUENCE</scope>
    <source>
        <strain evidence="1">Hsosn_3</strain>
        <tissue evidence="1">Leaf</tissue>
    </source>
</reference>
<dbReference type="GO" id="GO:0007131">
    <property type="term" value="P:reciprocal meiotic recombination"/>
    <property type="evidence" value="ECO:0007669"/>
    <property type="project" value="InterPro"/>
</dbReference>